<sequence length="690" mass="76256">MENDLALQQAIYSSLKSQRSCNQPCQSRSIPVNRQTTGSQPRNGLRNALLREGIMPTVPRSAQTGILAPVAVSQYRFSPPRTECVGSTEENSNLSGSPIIIHPQRVSDRVPGWTQMCTGGRIQRQNTLGSQLVFIGTEAHLEQTPKISCSDLLLLRAVAPLPNDQSMSCFTAQVQSLVSPGHYAMFGMGVTPNAGEELHGFPLVLIHFDASGAAFISVERWHMTENDTFERLVVLEPMKALRLIRDRVTLSLVITSQCMSVHINGELLYPMIVAENVRLGEALPILLSTGGKILIRDVTVTEGDKPPVNNRLYGRPSSLTVSPKKSDAIKKSQTNLEDRHSPGGVRTSRSENRVPPTTKRPTMTRHHNNTSTVKEEKGRSGGDNLPSGINADFADRIESEIIERSPNVQWEDIAGIPDAKRLLKEAVILPLLVPELFTGVVQPWKGVLLFGPPGTGKTMLARAVATSAKTTFFNISASTLISRYFGESEKMVRTLFQLARHYAPSTIFFDEVDALMSSRGGNEHEASRRVKSEMLQQIDGLSTESDRRVMVLATTNRPWDLDEAMRRRLEKRIYIPLPDVEGRMELLKKQTSSMSMDPSVDLEIIAKEKTVGFSGADLNLLVRDAAMTPMRKLIADRTPAEIAAMKEGGKMILPAVTMQDFEEAVKKIQPSVSQQSLKQFERWSEELGSV</sequence>
<keyword evidence="7 8" id="KW-0413">Isomerase</keyword>
<proteinExistence type="inferred from homology"/>
<reference evidence="11 12" key="1">
    <citation type="journal article" date="2012" name="BMC Genomics">
        <title>Comparative genomic analysis of human infective Trypanosoma cruzi lineages with the bat-restricted subspecies T. cruzi marinkellei.</title>
        <authorList>
            <person name="Franzen O."/>
            <person name="Talavera-Lopez C."/>
            <person name="Ochaya S."/>
            <person name="Butler C.E."/>
            <person name="Messenger L.A."/>
            <person name="Lewis M.D."/>
            <person name="Llewellyn M.S."/>
            <person name="Marinkelle C.J."/>
            <person name="Tyler K.M."/>
            <person name="Miles M.A."/>
            <person name="Andersson B."/>
        </authorList>
    </citation>
    <scope>NUCLEOTIDE SEQUENCE [LARGE SCALE GENOMIC DNA]</scope>
    <source>
        <strain evidence="11 12">B7</strain>
    </source>
</reference>
<dbReference type="Gene3D" id="1.10.8.60">
    <property type="match status" value="1"/>
</dbReference>
<evidence type="ECO:0000256" key="7">
    <source>
        <dbReference type="ARBA" id="ARBA00023235"/>
    </source>
</evidence>
<dbReference type="OrthoDB" id="191529at2759"/>
<comment type="similarity">
    <text evidence="8">Belongs to the AAA ATPase family. Katanin p60 subunit A1 subfamily.</text>
</comment>
<keyword evidence="5 8" id="KW-0067">ATP-binding</keyword>
<keyword evidence="12" id="KW-1185">Reference proteome</keyword>
<feature type="region of interest" description="Disordered" evidence="9">
    <location>
        <begin position="305"/>
        <end position="388"/>
    </location>
</feature>
<dbReference type="SMART" id="SM00382">
    <property type="entry name" value="AAA"/>
    <property type="match status" value="1"/>
</dbReference>
<keyword evidence="2 8" id="KW-0963">Cytoplasm</keyword>
<evidence type="ECO:0000256" key="6">
    <source>
        <dbReference type="ARBA" id="ARBA00023212"/>
    </source>
</evidence>
<dbReference type="Pfam" id="PF09336">
    <property type="entry name" value="Vps4_C"/>
    <property type="match status" value="1"/>
</dbReference>
<dbReference type="InterPro" id="IPR015415">
    <property type="entry name" value="Spast_Vps4_C"/>
</dbReference>
<dbReference type="InterPro" id="IPR028596">
    <property type="entry name" value="KATNA1"/>
</dbReference>
<evidence type="ECO:0000313" key="11">
    <source>
        <dbReference type="EMBL" id="EKF38098.1"/>
    </source>
</evidence>
<name>K2MS73_TRYCR</name>
<evidence type="ECO:0000313" key="12">
    <source>
        <dbReference type="Proteomes" id="UP000007350"/>
    </source>
</evidence>
<evidence type="ECO:0000256" key="9">
    <source>
        <dbReference type="SAM" id="MobiDB-lite"/>
    </source>
</evidence>
<keyword evidence="6 8" id="KW-0206">Cytoskeleton</keyword>
<dbReference type="InterPro" id="IPR050304">
    <property type="entry name" value="MT-severing_AAA_ATPase"/>
</dbReference>
<feature type="domain" description="AAA+ ATPase" evidence="10">
    <location>
        <begin position="443"/>
        <end position="579"/>
    </location>
</feature>
<comment type="catalytic activity">
    <reaction evidence="8">
        <text>n ATP + n H2O + a microtubule = n ADP + n phosphate + (n+1) alpha/beta tubulin heterodimers.</text>
        <dbReference type="EC" id="5.6.1.1"/>
    </reaction>
</comment>
<dbReference type="GO" id="GO:0008568">
    <property type="term" value="F:microtubule severing ATPase activity"/>
    <property type="evidence" value="ECO:0007669"/>
    <property type="project" value="UniProtKB-EC"/>
</dbReference>
<dbReference type="GO" id="GO:0008017">
    <property type="term" value="F:microtubule binding"/>
    <property type="evidence" value="ECO:0007669"/>
    <property type="project" value="UniProtKB-UniRule"/>
</dbReference>
<evidence type="ECO:0000256" key="4">
    <source>
        <dbReference type="ARBA" id="ARBA00022741"/>
    </source>
</evidence>
<protein>
    <recommendedName>
        <fullName evidence="8">Katanin p60 ATPase-containing subunit A1</fullName>
        <shortName evidence="8">Katanin p60 subunit A1</shortName>
        <ecNumber evidence="8">5.6.1.1</ecNumber>
    </recommendedName>
    <alternativeName>
        <fullName evidence="8">p60 katanin</fullName>
    </alternativeName>
</protein>
<comment type="function">
    <text evidence="8">Severs microtubules in an ATP-dependent manner. Microtubule severing may promote rapid reorganization of cellular microtubule arrays.</text>
</comment>
<keyword evidence="4 8" id="KW-0547">Nucleotide-binding</keyword>
<dbReference type="HAMAP" id="MF_03023">
    <property type="entry name" value="Katanin_p60_A1"/>
    <property type="match status" value="1"/>
</dbReference>
<evidence type="ECO:0000256" key="1">
    <source>
        <dbReference type="ARBA" id="ARBA00004647"/>
    </source>
</evidence>
<evidence type="ECO:0000256" key="3">
    <source>
        <dbReference type="ARBA" id="ARBA00022701"/>
    </source>
</evidence>
<dbReference type="Proteomes" id="UP000007350">
    <property type="component" value="Unassembled WGS sequence"/>
</dbReference>
<dbReference type="Pfam" id="PF17862">
    <property type="entry name" value="AAA_lid_3"/>
    <property type="match status" value="1"/>
</dbReference>
<feature type="binding site" evidence="8">
    <location>
        <begin position="451"/>
        <end position="458"/>
    </location>
    <ligand>
        <name>ATP</name>
        <dbReference type="ChEBI" id="CHEBI:30616"/>
    </ligand>
</feature>
<feature type="region of interest" description="Disordered" evidence="9">
    <location>
        <begin position="23"/>
        <end position="44"/>
    </location>
</feature>
<comment type="subcellular location">
    <subcellularLocation>
        <location evidence="1">Cytoplasm</location>
        <location evidence="1">Cytoskeleton</location>
        <location evidence="1">Spindle pole</location>
    </subcellularLocation>
</comment>
<dbReference type="Pfam" id="PF00004">
    <property type="entry name" value="AAA"/>
    <property type="match status" value="1"/>
</dbReference>
<dbReference type="GO" id="GO:0005874">
    <property type="term" value="C:microtubule"/>
    <property type="evidence" value="ECO:0007669"/>
    <property type="project" value="UniProtKB-KW"/>
</dbReference>
<dbReference type="GO" id="GO:0051013">
    <property type="term" value="P:microtubule severing"/>
    <property type="evidence" value="ECO:0007669"/>
    <property type="project" value="UniProtKB-UniRule"/>
</dbReference>
<evidence type="ECO:0000256" key="8">
    <source>
        <dbReference type="HAMAP-Rule" id="MF_03023"/>
    </source>
</evidence>
<dbReference type="EC" id="5.6.1.1" evidence="8"/>
<dbReference type="InterPro" id="IPR027417">
    <property type="entry name" value="P-loop_NTPase"/>
</dbReference>
<dbReference type="AlphaFoldDB" id="K2MS73"/>
<dbReference type="FunFam" id="3.40.50.300:FF:000159">
    <property type="entry name" value="Katanin p60 ATPase-containing subunit A1"/>
    <property type="match status" value="1"/>
</dbReference>
<dbReference type="InterPro" id="IPR003593">
    <property type="entry name" value="AAA+_ATPase"/>
</dbReference>
<evidence type="ECO:0000259" key="10">
    <source>
        <dbReference type="SMART" id="SM00382"/>
    </source>
</evidence>
<dbReference type="GO" id="GO:0000922">
    <property type="term" value="C:spindle pole"/>
    <property type="evidence" value="ECO:0007669"/>
    <property type="project" value="UniProtKB-SubCell"/>
</dbReference>
<dbReference type="GO" id="GO:0005737">
    <property type="term" value="C:cytoplasm"/>
    <property type="evidence" value="ECO:0007669"/>
    <property type="project" value="UniProtKB-UniRule"/>
</dbReference>
<dbReference type="SUPFAM" id="SSF52540">
    <property type="entry name" value="P-loop containing nucleoside triphosphate hydrolases"/>
    <property type="match status" value="1"/>
</dbReference>
<feature type="compositionally biased region" description="Basic and acidic residues" evidence="9">
    <location>
        <begin position="324"/>
        <end position="341"/>
    </location>
</feature>
<feature type="compositionally biased region" description="Polar residues" evidence="9">
    <location>
        <begin position="23"/>
        <end position="42"/>
    </location>
</feature>
<dbReference type="InterPro" id="IPR003959">
    <property type="entry name" value="ATPase_AAA_core"/>
</dbReference>
<accession>K2MS73</accession>
<gene>
    <name evidence="8" type="primary">KATNA1</name>
    <name evidence="11" type="ORF">MOQ_001696</name>
</gene>
<dbReference type="GO" id="GO:0016887">
    <property type="term" value="F:ATP hydrolysis activity"/>
    <property type="evidence" value="ECO:0007669"/>
    <property type="project" value="InterPro"/>
</dbReference>
<dbReference type="EMBL" id="AHKC01007540">
    <property type="protein sequence ID" value="EKF38098.1"/>
    <property type="molecule type" value="Genomic_DNA"/>
</dbReference>
<evidence type="ECO:0000256" key="2">
    <source>
        <dbReference type="ARBA" id="ARBA00022490"/>
    </source>
</evidence>
<evidence type="ECO:0000256" key="5">
    <source>
        <dbReference type="ARBA" id="ARBA00022840"/>
    </source>
</evidence>
<dbReference type="PANTHER" id="PTHR23074">
    <property type="entry name" value="AAA DOMAIN-CONTAINING"/>
    <property type="match status" value="1"/>
</dbReference>
<keyword evidence="3 8" id="KW-0493">Microtubule</keyword>
<comment type="caution">
    <text evidence="11">The sequence shown here is derived from an EMBL/GenBank/DDBJ whole genome shotgun (WGS) entry which is preliminary data.</text>
</comment>
<dbReference type="PANTHER" id="PTHR23074:SF78">
    <property type="entry name" value="KATANIN P60 ATPASE-CONTAINING SUBUNIT A-LIKE 2"/>
    <property type="match status" value="1"/>
</dbReference>
<dbReference type="GO" id="GO:0005524">
    <property type="term" value="F:ATP binding"/>
    <property type="evidence" value="ECO:0007669"/>
    <property type="project" value="UniProtKB-KW"/>
</dbReference>
<dbReference type="Gene3D" id="3.40.50.300">
    <property type="entry name" value="P-loop containing nucleotide triphosphate hydrolases"/>
    <property type="match status" value="1"/>
</dbReference>
<dbReference type="InterPro" id="IPR041569">
    <property type="entry name" value="AAA_lid_3"/>
</dbReference>
<organism evidence="11 12">
    <name type="scientific">Trypanosoma cruzi marinkellei</name>
    <dbReference type="NCBI Taxonomy" id="85056"/>
    <lineage>
        <taxon>Eukaryota</taxon>
        <taxon>Discoba</taxon>
        <taxon>Euglenozoa</taxon>
        <taxon>Kinetoplastea</taxon>
        <taxon>Metakinetoplastina</taxon>
        <taxon>Trypanosomatida</taxon>
        <taxon>Trypanosomatidae</taxon>
        <taxon>Trypanosoma</taxon>
        <taxon>Schizotrypanum</taxon>
    </lineage>
</organism>